<dbReference type="NCBIfam" id="TIGR03347">
    <property type="entry name" value="VI_chp_1"/>
    <property type="match status" value="1"/>
</dbReference>
<dbReference type="PANTHER" id="PTHR35564">
    <property type="match status" value="1"/>
</dbReference>
<organism evidence="1 2">
    <name type="scientific">Martelella alba</name>
    <dbReference type="NCBI Taxonomy" id="2590451"/>
    <lineage>
        <taxon>Bacteria</taxon>
        <taxon>Pseudomonadati</taxon>
        <taxon>Pseudomonadota</taxon>
        <taxon>Alphaproteobacteria</taxon>
        <taxon>Hyphomicrobiales</taxon>
        <taxon>Aurantimonadaceae</taxon>
        <taxon>Martelella</taxon>
    </lineage>
</organism>
<dbReference type="Pfam" id="PF06996">
    <property type="entry name" value="T6SS_TssG"/>
    <property type="match status" value="1"/>
</dbReference>
<dbReference type="InterPro" id="IPR010732">
    <property type="entry name" value="T6SS_TssG-like"/>
</dbReference>
<sequence length="361" mass="40624">MRIISLRRLPPSGLSPTPPKARAGALLHAVAKSPWRFTLFPVLRRLDARAGGGYPLGRAPLPRHEPVRLGQRPTMVFAPSQIAAVTPDATGRQRIDIHGFGLFGPDGPLPLALTEYVQQRGQQNNDAGLAAFTDLFHHRLITLFYRAWADAQPCISFDRPDNRRFDRFAACLAGDGLASRRDGGDGGLPPAARYYMAGHFSRHTRNRGGLAQMLTHYFGVPVDIRENLFHWLPLPRHQQLRLSSGAAPLGRGSCLGLAIPDRQFSFRVLLGPLSWRQYGHFLKETASHRARRNGGPEVLAEWVRQYLGLDYRWEVELILNHNHYQGCCLGRPYRLGQNCWLGHNIGGQDRRDFRRHPTPTR</sequence>
<dbReference type="RefSeq" id="WP_136991651.1">
    <property type="nucleotide sequence ID" value="NZ_SZPQ01000030.1"/>
</dbReference>
<dbReference type="EMBL" id="SZPQ01000030">
    <property type="protein sequence ID" value="TKI04336.1"/>
    <property type="molecule type" value="Genomic_DNA"/>
</dbReference>
<evidence type="ECO:0000313" key="1">
    <source>
        <dbReference type="EMBL" id="TKI04336.1"/>
    </source>
</evidence>
<protein>
    <submittedName>
        <fullName evidence="1">Type VI secretion system baseplate subunit TssG</fullName>
    </submittedName>
</protein>
<dbReference type="PANTHER" id="PTHR35564:SF4">
    <property type="entry name" value="CYTOPLASMIC PROTEIN"/>
    <property type="match status" value="1"/>
</dbReference>
<proteinExistence type="predicted"/>
<gene>
    <name evidence="1" type="primary">tssG</name>
    <name evidence="1" type="ORF">FCN80_18535</name>
</gene>
<name>A0ABY2SGP1_9HYPH</name>
<reference evidence="1 2" key="1">
    <citation type="submission" date="2019-04" db="EMBL/GenBank/DDBJ databases">
        <authorList>
            <person name="Li M."/>
            <person name="Gao C."/>
        </authorList>
    </citation>
    <scope>NUCLEOTIDE SEQUENCE [LARGE SCALE GENOMIC DNA]</scope>
    <source>
        <strain evidence="1 2">BGMRC 2031</strain>
    </source>
</reference>
<evidence type="ECO:0000313" key="2">
    <source>
        <dbReference type="Proteomes" id="UP000305202"/>
    </source>
</evidence>
<comment type="caution">
    <text evidence="1">The sequence shown here is derived from an EMBL/GenBank/DDBJ whole genome shotgun (WGS) entry which is preliminary data.</text>
</comment>
<keyword evidence="2" id="KW-1185">Reference proteome</keyword>
<accession>A0ABY2SGP1</accession>
<dbReference type="Proteomes" id="UP000305202">
    <property type="component" value="Unassembled WGS sequence"/>
</dbReference>